<protein>
    <submittedName>
        <fullName evidence="1">Uncharacterized protein</fullName>
    </submittedName>
</protein>
<proteinExistence type="predicted"/>
<reference evidence="1" key="1">
    <citation type="submission" date="2021-01" db="EMBL/GenBank/DDBJ databases">
        <authorList>
            <person name="Li R."/>
            <person name="Bekaert M."/>
        </authorList>
    </citation>
    <scope>NUCLEOTIDE SEQUENCE</scope>
    <source>
        <strain evidence="1">Farmed</strain>
    </source>
</reference>
<dbReference type="AlphaFoldDB" id="A0A812ANT8"/>
<dbReference type="Gene3D" id="2.40.128.30">
    <property type="entry name" value="Avidin-like"/>
    <property type="match status" value="1"/>
</dbReference>
<evidence type="ECO:0000313" key="2">
    <source>
        <dbReference type="Proteomes" id="UP000597762"/>
    </source>
</evidence>
<accession>A0A812ANT8</accession>
<sequence>MKATVVGRKKNPAFDINEQTKEVIKVSRKRFLLDFVLLFIFVSMAKGENATEVEPSDLTGVWKSSRGAFLKIEELPSEELSAVLFLKSKGFFNLTGMKSPATENGTFYLNTAQSSYTVGIAGQFLICNNGIEQLQVALLLGINANCDFDVFSRNSIHTFIRVDDTRKLTGIYHTKHERAEGTSGGGIESLHGWKGDNSLFTISMIWNRGTSVTTLLGIRRYNIDEGMCILWTDFALIVAQDTCTTSWQFCIFSSYNTWKKLW</sequence>
<name>A0A812ANT8_ACAPH</name>
<keyword evidence="2" id="KW-1185">Reference proteome</keyword>
<organism evidence="1 2">
    <name type="scientific">Acanthosepion pharaonis</name>
    <name type="common">Pharaoh cuttlefish</name>
    <name type="synonym">Sepia pharaonis</name>
    <dbReference type="NCBI Taxonomy" id="158019"/>
    <lineage>
        <taxon>Eukaryota</taxon>
        <taxon>Metazoa</taxon>
        <taxon>Spiralia</taxon>
        <taxon>Lophotrochozoa</taxon>
        <taxon>Mollusca</taxon>
        <taxon>Cephalopoda</taxon>
        <taxon>Coleoidea</taxon>
        <taxon>Decapodiformes</taxon>
        <taxon>Sepiida</taxon>
        <taxon>Sepiina</taxon>
        <taxon>Sepiidae</taxon>
        <taxon>Acanthosepion</taxon>
    </lineage>
</organism>
<dbReference type="EMBL" id="CAHIKZ030000048">
    <property type="protein sequence ID" value="CAE1145982.1"/>
    <property type="molecule type" value="Genomic_DNA"/>
</dbReference>
<comment type="caution">
    <text evidence="1">The sequence shown here is derived from an EMBL/GenBank/DDBJ whole genome shotgun (WGS) entry which is preliminary data.</text>
</comment>
<evidence type="ECO:0000313" key="1">
    <source>
        <dbReference type="EMBL" id="CAE1145982.1"/>
    </source>
</evidence>
<dbReference type="Proteomes" id="UP000597762">
    <property type="component" value="Unassembled WGS sequence"/>
</dbReference>
<gene>
    <name evidence="1" type="ORF">SPHA_1731</name>
</gene>
<dbReference type="InterPro" id="IPR036896">
    <property type="entry name" value="Avidin-like_sf"/>
</dbReference>